<dbReference type="InterPro" id="IPR047057">
    <property type="entry name" value="MerR_fam"/>
</dbReference>
<dbReference type="EMBL" id="UOFF01000145">
    <property type="protein sequence ID" value="VAW55940.1"/>
    <property type="molecule type" value="Genomic_DNA"/>
</dbReference>
<keyword evidence="2" id="KW-0805">Transcription regulation</keyword>
<reference evidence="6" key="1">
    <citation type="submission" date="2018-06" db="EMBL/GenBank/DDBJ databases">
        <authorList>
            <person name="Zhirakovskaya E."/>
        </authorList>
    </citation>
    <scope>NUCLEOTIDE SEQUENCE</scope>
</reference>
<evidence type="ECO:0000256" key="2">
    <source>
        <dbReference type="ARBA" id="ARBA00023015"/>
    </source>
</evidence>
<sequence>MTSKTFKIGEVAELLNVTIRTIRYYEEENLLNPDRTSGGTRVYTEQHIARLRAIIYLTENDFSLEVIRLIGSSRQTCSTGDEGSEKISSIMTYLNKELDEKIGQLENLKSELTA</sequence>
<evidence type="ECO:0000313" key="6">
    <source>
        <dbReference type="EMBL" id="VAW55940.1"/>
    </source>
</evidence>
<dbReference type="GO" id="GO:0003677">
    <property type="term" value="F:DNA binding"/>
    <property type="evidence" value="ECO:0007669"/>
    <property type="project" value="UniProtKB-KW"/>
</dbReference>
<feature type="non-terminal residue" evidence="6">
    <location>
        <position position="114"/>
    </location>
</feature>
<dbReference type="AlphaFoldDB" id="A0A3B0WTT7"/>
<organism evidence="6">
    <name type="scientific">hydrothermal vent metagenome</name>
    <dbReference type="NCBI Taxonomy" id="652676"/>
    <lineage>
        <taxon>unclassified sequences</taxon>
        <taxon>metagenomes</taxon>
        <taxon>ecological metagenomes</taxon>
    </lineage>
</organism>
<proteinExistence type="predicted"/>
<evidence type="ECO:0000256" key="3">
    <source>
        <dbReference type="ARBA" id="ARBA00023125"/>
    </source>
</evidence>
<dbReference type="SMART" id="SM00422">
    <property type="entry name" value="HTH_MERR"/>
    <property type="match status" value="1"/>
</dbReference>
<feature type="domain" description="HTH merR-type" evidence="5">
    <location>
        <begin position="5"/>
        <end position="73"/>
    </location>
</feature>
<name>A0A3B0WTT7_9ZZZZ</name>
<dbReference type="Pfam" id="PF13411">
    <property type="entry name" value="MerR_1"/>
    <property type="match status" value="1"/>
</dbReference>
<dbReference type="PANTHER" id="PTHR30204">
    <property type="entry name" value="REDOX-CYCLING DRUG-SENSING TRANSCRIPTIONAL ACTIVATOR SOXR"/>
    <property type="match status" value="1"/>
</dbReference>
<dbReference type="SUPFAM" id="SSF46955">
    <property type="entry name" value="Putative DNA-binding domain"/>
    <property type="match status" value="1"/>
</dbReference>
<keyword evidence="1" id="KW-0678">Repressor</keyword>
<evidence type="ECO:0000259" key="5">
    <source>
        <dbReference type="PROSITE" id="PS50937"/>
    </source>
</evidence>
<dbReference type="CDD" id="cd00592">
    <property type="entry name" value="HTH_MerR-like"/>
    <property type="match status" value="1"/>
</dbReference>
<dbReference type="PANTHER" id="PTHR30204:SF69">
    <property type="entry name" value="MERR-FAMILY TRANSCRIPTIONAL REGULATOR"/>
    <property type="match status" value="1"/>
</dbReference>
<dbReference type="InterPro" id="IPR009061">
    <property type="entry name" value="DNA-bd_dom_put_sf"/>
</dbReference>
<dbReference type="PROSITE" id="PS00552">
    <property type="entry name" value="HTH_MERR_1"/>
    <property type="match status" value="1"/>
</dbReference>
<protein>
    <submittedName>
        <fullName evidence="6">Transcriptional regulator, MerR family</fullName>
    </submittedName>
</protein>
<gene>
    <name evidence="6" type="ORF">MNBD_GAMMA07-42</name>
</gene>
<dbReference type="GO" id="GO:0003700">
    <property type="term" value="F:DNA-binding transcription factor activity"/>
    <property type="evidence" value="ECO:0007669"/>
    <property type="project" value="InterPro"/>
</dbReference>
<evidence type="ECO:0000256" key="4">
    <source>
        <dbReference type="ARBA" id="ARBA00023163"/>
    </source>
</evidence>
<accession>A0A3B0WTT7</accession>
<dbReference type="Gene3D" id="1.10.1660.10">
    <property type="match status" value="1"/>
</dbReference>
<evidence type="ECO:0000256" key="1">
    <source>
        <dbReference type="ARBA" id="ARBA00022491"/>
    </source>
</evidence>
<dbReference type="InterPro" id="IPR000551">
    <property type="entry name" value="MerR-type_HTH_dom"/>
</dbReference>
<keyword evidence="3" id="KW-0238">DNA-binding</keyword>
<keyword evidence="4" id="KW-0804">Transcription</keyword>
<dbReference type="PROSITE" id="PS50937">
    <property type="entry name" value="HTH_MERR_2"/>
    <property type="match status" value="1"/>
</dbReference>